<dbReference type="EMBL" id="JFKE01000002">
    <property type="protein sequence ID" value="KAJ56627.1"/>
    <property type="molecule type" value="Genomic_DNA"/>
</dbReference>
<dbReference type="Gene3D" id="3.30.70.1060">
    <property type="entry name" value="Dimeric alpha+beta barrel"/>
    <property type="match status" value="1"/>
</dbReference>
<keyword evidence="4" id="KW-1185">Reference proteome</keyword>
<sequence length="98" mass="11216">MQWVVIFSDTSEMVAARKEKDRIDAHLSFVRTHPQISGSGALTKRGKGAFCGGMWIVDAETVEEVERIIERDPLYDPRYRSADIYSWGRMVPEQKVGR</sequence>
<protein>
    <recommendedName>
        <fullName evidence="2">YCII-related domain-containing protein</fullName>
    </recommendedName>
</protein>
<dbReference type="Pfam" id="PF03795">
    <property type="entry name" value="YCII"/>
    <property type="match status" value="1"/>
</dbReference>
<dbReference type="Proteomes" id="UP000026249">
    <property type="component" value="Unassembled WGS sequence"/>
</dbReference>
<evidence type="ECO:0000313" key="3">
    <source>
        <dbReference type="EMBL" id="KAJ56627.1"/>
    </source>
</evidence>
<name>A0A037ZM53_9RHOB</name>
<comment type="similarity">
    <text evidence="1">Belongs to the YciI family.</text>
</comment>
<dbReference type="AlphaFoldDB" id="A0A037ZM53"/>
<evidence type="ECO:0000313" key="4">
    <source>
        <dbReference type="Proteomes" id="UP000026249"/>
    </source>
</evidence>
<feature type="domain" description="YCII-related" evidence="2">
    <location>
        <begin position="1"/>
        <end position="76"/>
    </location>
</feature>
<dbReference type="SUPFAM" id="SSF54909">
    <property type="entry name" value="Dimeric alpha+beta barrel"/>
    <property type="match status" value="1"/>
</dbReference>
<accession>A0A037ZM53</accession>
<evidence type="ECO:0000256" key="1">
    <source>
        <dbReference type="ARBA" id="ARBA00007689"/>
    </source>
</evidence>
<gene>
    <name evidence="3" type="ORF">ACMU_06700</name>
</gene>
<dbReference type="InterPro" id="IPR011008">
    <property type="entry name" value="Dimeric_a/b-barrel"/>
</dbReference>
<comment type="caution">
    <text evidence="3">The sequence shown here is derived from an EMBL/GenBank/DDBJ whole genome shotgun (WGS) entry which is preliminary data.</text>
</comment>
<evidence type="ECO:0000259" key="2">
    <source>
        <dbReference type="Pfam" id="PF03795"/>
    </source>
</evidence>
<dbReference type="InterPro" id="IPR005545">
    <property type="entry name" value="YCII"/>
</dbReference>
<dbReference type="STRING" id="1454373.ACMU_06700"/>
<dbReference type="OrthoDB" id="7708313at2"/>
<proteinExistence type="inferred from homology"/>
<reference evidence="3 4" key="1">
    <citation type="submission" date="2014-03" db="EMBL/GenBank/DDBJ databases">
        <title>Draft Genome Sequence of Actibacterium mucosum KCTC 23349, a Marine Alphaproteobacterium with Complex Ionic Requirements Isolated from Mediterranean Seawater at Malvarrosa Beach, Valencia, Spain.</title>
        <authorList>
            <person name="Arahal D.R."/>
            <person name="Shao Z."/>
            <person name="Lai Q."/>
            <person name="Pujalte M.J."/>
        </authorList>
    </citation>
    <scope>NUCLEOTIDE SEQUENCE [LARGE SCALE GENOMIC DNA]</scope>
    <source>
        <strain evidence="3 4">KCTC 23349</strain>
    </source>
</reference>
<dbReference type="RefSeq" id="WP_035256838.1">
    <property type="nucleotide sequence ID" value="NZ_JFKE01000002.1"/>
</dbReference>
<organism evidence="3 4">
    <name type="scientific">Actibacterium mucosum KCTC 23349</name>
    <dbReference type="NCBI Taxonomy" id="1454373"/>
    <lineage>
        <taxon>Bacteria</taxon>
        <taxon>Pseudomonadati</taxon>
        <taxon>Pseudomonadota</taxon>
        <taxon>Alphaproteobacteria</taxon>
        <taxon>Rhodobacterales</taxon>
        <taxon>Roseobacteraceae</taxon>
        <taxon>Actibacterium</taxon>
    </lineage>
</organism>